<keyword evidence="3" id="KW-1185">Reference proteome</keyword>
<comment type="caution">
    <text evidence="2">The sequence shown here is derived from an EMBL/GenBank/DDBJ whole genome shotgun (WGS) entry which is preliminary data.</text>
</comment>
<evidence type="ECO:0000256" key="1">
    <source>
        <dbReference type="SAM" id="MobiDB-lite"/>
    </source>
</evidence>
<feature type="compositionally biased region" description="Basic and acidic residues" evidence="1">
    <location>
        <begin position="68"/>
        <end position="103"/>
    </location>
</feature>
<feature type="region of interest" description="Disordered" evidence="1">
    <location>
        <begin position="68"/>
        <end position="110"/>
    </location>
</feature>
<reference evidence="2 3" key="1">
    <citation type="journal article" date="2020" name="ISME J.">
        <title>Comparative genomics reveals insights into cyanobacterial evolution and habitat adaptation.</title>
        <authorList>
            <person name="Chen M.Y."/>
            <person name="Teng W.K."/>
            <person name="Zhao L."/>
            <person name="Hu C.X."/>
            <person name="Zhou Y.K."/>
            <person name="Han B.P."/>
            <person name="Song L.R."/>
            <person name="Shu W.S."/>
        </authorList>
    </citation>
    <scope>NUCLEOTIDE SEQUENCE [LARGE SCALE GENOMIC DNA]</scope>
    <source>
        <strain evidence="2 3">FACHB-288</strain>
    </source>
</reference>
<organism evidence="2 3">
    <name type="scientific">Calothrix parietina FACHB-288</name>
    <dbReference type="NCBI Taxonomy" id="2692896"/>
    <lineage>
        <taxon>Bacteria</taxon>
        <taxon>Bacillati</taxon>
        <taxon>Cyanobacteriota</taxon>
        <taxon>Cyanophyceae</taxon>
        <taxon>Nostocales</taxon>
        <taxon>Calotrichaceae</taxon>
        <taxon>Calothrix</taxon>
    </lineage>
</organism>
<evidence type="ECO:0000313" key="2">
    <source>
        <dbReference type="EMBL" id="MBD2198321.1"/>
    </source>
</evidence>
<proteinExistence type="predicted"/>
<name>A0ABR8AE65_9CYAN</name>
<dbReference type="RefSeq" id="WP_190545829.1">
    <property type="nucleotide sequence ID" value="NZ_CAWPNO010000072.1"/>
</dbReference>
<accession>A0ABR8AE65</accession>
<gene>
    <name evidence="2" type="ORF">H6G24_22915</name>
</gene>
<evidence type="ECO:0000313" key="3">
    <source>
        <dbReference type="Proteomes" id="UP000658514"/>
    </source>
</evidence>
<dbReference type="Proteomes" id="UP000658514">
    <property type="component" value="Unassembled WGS sequence"/>
</dbReference>
<protein>
    <submittedName>
        <fullName evidence="2">Uncharacterized protein</fullName>
    </submittedName>
</protein>
<sequence>MRTWRFISSKFLAFSPKYLDLTNIKLDNQSLEVQIWSSENQPSCNKQEVSGFFHDGCRYLHETPSSEHQCSRDLLKTPSSEHQRSRDLLKTPSSEHQRSRDLLKTPSSEHQCSRYLGETME</sequence>
<dbReference type="EMBL" id="JACJQH010000039">
    <property type="protein sequence ID" value="MBD2198321.1"/>
    <property type="molecule type" value="Genomic_DNA"/>
</dbReference>